<organism evidence="5">
    <name type="scientific">Caldiarchaeum subterraneum</name>
    <dbReference type="NCBI Taxonomy" id="311458"/>
    <lineage>
        <taxon>Archaea</taxon>
        <taxon>Nitrososphaerota</taxon>
        <taxon>Candidatus Caldarchaeales</taxon>
        <taxon>Candidatus Caldarchaeaceae</taxon>
        <taxon>Candidatus Caldarchaeum</taxon>
    </lineage>
</organism>
<evidence type="ECO:0000259" key="4">
    <source>
        <dbReference type="Pfam" id="PF01555"/>
    </source>
</evidence>
<comment type="catalytic activity">
    <reaction evidence="3">
        <text>a 2'-deoxycytidine in DNA + S-adenosyl-L-methionine = an N(4)-methyl-2'-deoxycytidine in DNA + S-adenosyl-L-homocysteine + H(+)</text>
        <dbReference type="Rhea" id="RHEA:16857"/>
        <dbReference type="Rhea" id="RHEA-COMP:11369"/>
        <dbReference type="Rhea" id="RHEA-COMP:13674"/>
        <dbReference type="ChEBI" id="CHEBI:15378"/>
        <dbReference type="ChEBI" id="CHEBI:57856"/>
        <dbReference type="ChEBI" id="CHEBI:59789"/>
        <dbReference type="ChEBI" id="CHEBI:85452"/>
        <dbReference type="ChEBI" id="CHEBI:137933"/>
        <dbReference type="EC" id="2.1.1.113"/>
    </reaction>
</comment>
<keyword evidence="3" id="KW-0680">Restriction system</keyword>
<dbReference type="InterPro" id="IPR029063">
    <property type="entry name" value="SAM-dependent_MTases_sf"/>
</dbReference>
<dbReference type="GO" id="GO:0003677">
    <property type="term" value="F:DNA binding"/>
    <property type="evidence" value="ECO:0007669"/>
    <property type="project" value="InterPro"/>
</dbReference>
<keyword evidence="3" id="KW-0949">S-adenosyl-L-methionine</keyword>
<dbReference type="EC" id="2.1.1.113" evidence="3"/>
<feature type="domain" description="DNA methylase N-4/N-6" evidence="4">
    <location>
        <begin position="253"/>
        <end position="383"/>
    </location>
</feature>
<dbReference type="PANTHER" id="PTHR14911:SF13">
    <property type="entry name" value="TRNA (GUANINE(6)-N2)-METHYLTRANSFERASE THUMP3"/>
    <property type="match status" value="1"/>
</dbReference>
<comment type="similarity">
    <text evidence="3">Belongs to the N(4)/N(6)-methyltransferase family.</text>
</comment>
<dbReference type="InterPro" id="IPR001091">
    <property type="entry name" value="RM_Methyltransferase"/>
</dbReference>
<name>A0A7C5Q904_CALS0</name>
<accession>A0A7C5Q904</accession>
<comment type="caution">
    <text evidence="5">The sequence shown here is derived from an EMBL/GenBank/DDBJ whole genome shotgun (WGS) entry which is preliminary data.</text>
</comment>
<dbReference type="InterPro" id="IPR036388">
    <property type="entry name" value="WH-like_DNA-bd_sf"/>
</dbReference>
<dbReference type="SUPFAM" id="SSF46785">
    <property type="entry name" value="Winged helix' DNA-binding domain"/>
    <property type="match status" value="1"/>
</dbReference>
<evidence type="ECO:0000256" key="2">
    <source>
        <dbReference type="ARBA" id="ARBA00022679"/>
    </source>
</evidence>
<reference evidence="5" key="1">
    <citation type="journal article" date="2020" name="mSystems">
        <title>Genome- and Community-Level Interaction Insights into Carbon Utilization and Element Cycling Functions of Hydrothermarchaeota in Hydrothermal Sediment.</title>
        <authorList>
            <person name="Zhou Z."/>
            <person name="Liu Y."/>
            <person name="Xu W."/>
            <person name="Pan J."/>
            <person name="Luo Z.H."/>
            <person name="Li M."/>
        </authorList>
    </citation>
    <scope>NUCLEOTIDE SEQUENCE [LARGE SCALE GENOMIC DNA]</scope>
    <source>
        <strain evidence="5">SpSt-1056</strain>
    </source>
</reference>
<proteinExistence type="inferred from homology"/>
<dbReference type="InterPro" id="IPR002941">
    <property type="entry name" value="DNA_methylase_N4/N6"/>
</dbReference>
<evidence type="ECO:0000256" key="3">
    <source>
        <dbReference type="RuleBase" id="RU362026"/>
    </source>
</evidence>
<dbReference type="Gene3D" id="3.40.50.150">
    <property type="entry name" value="Vaccinia Virus protein VP39"/>
    <property type="match status" value="2"/>
</dbReference>
<keyword evidence="1 3" id="KW-0489">Methyltransferase</keyword>
<dbReference type="PANTHER" id="PTHR14911">
    <property type="entry name" value="THUMP DOMAIN-CONTAINING"/>
    <property type="match status" value="1"/>
</dbReference>
<protein>
    <recommendedName>
        <fullName evidence="3">Type II methyltransferase</fullName>
        <ecNumber evidence="3">2.1.1.113</ecNumber>
    </recommendedName>
    <alternativeName>
        <fullName evidence="3">N-4 cytosine-specific methyltransferase</fullName>
    </alternativeName>
</protein>
<dbReference type="GO" id="GO:0008170">
    <property type="term" value="F:N-methyltransferase activity"/>
    <property type="evidence" value="ECO:0007669"/>
    <property type="project" value="InterPro"/>
</dbReference>
<dbReference type="GO" id="GO:0030488">
    <property type="term" value="P:tRNA methylation"/>
    <property type="evidence" value="ECO:0007669"/>
    <property type="project" value="TreeGrafter"/>
</dbReference>
<keyword evidence="2" id="KW-0808">Transferase</keyword>
<dbReference type="InterPro" id="IPR036390">
    <property type="entry name" value="WH_DNA-bd_sf"/>
</dbReference>
<dbReference type="GO" id="GO:0009307">
    <property type="term" value="P:DNA restriction-modification system"/>
    <property type="evidence" value="ECO:0007669"/>
    <property type="project" value="UniProtKB-KW"/>
</dbReference>
<feature type="domain" description="DNA methylase N-4/N-6" evidence="4">
    <location>
        <begin position="131"/>
        <end position="216"/>
    </location>
</feature>
<dbReference type="CDD" id="cd02440">
    <property type="entry name" value="AdoMet_MTases"/>
    <property type="match status" value="1"/>
</dbReference>
<gene>
    <name evidence="5" type="ORF">ENM11_08295</name>
</gene>
<dbReference type="Gene3D" id="1.10.10.10">
    <property type="entry name" value="Winged helix-like DNA-binding domain superfamily/Winged helix DNA-binding domain"/>
    <property type="match status" value="1"/>
</dbReference>
<dbReference type="SUPFAM" id="SSF53335">
    <property type="entry name" value="S-adenosyl-L-methionine-dependent methyltransferases"/>
    <property type="match status" value="2"/>
</dbReference>
<dbReference type="GO" id="GO:0016423">
    <property type="term" value="F:tRNA (guanine) methyltransferase activity"/>
    <property type="evidence" value="ECO:0007669"/>
    <property type="project" value="TreeGrafter"/>
</dbReference>
<evidence type="ECO:0000256" key="1">
    <source>
        <dbReference type="ARBA" id="ARBA00022603"/>
    </source>
</evidence>
<dbReference type="GO" id="GO:0015667">
    <property type="term" value="F:site-specific DNA-methyltransferase (cytosine-N4-specific) activity"/>
    <property type="evidence" value="ECO:0007669"/>
    <property type="project" value="UniProtKB-EC"/>
</dbReference>
<dbReference type="AlphaFoldDB" id="A0A7C5Q904"/>
<dbReference type="EMBL" id="DRWN01000068">
    <property type="protein sequence ID" value="HHK69126.1"/>
    <property type="molecule type" value="Genomic_DNA"/>
</dbReference>
<dbReference type="PRINTS" id="PR00508">
    <property type="entry name" value="S21N4MTFRASE"/>
</dbReference>
<dbReference type="Pfam" id="PF01555">
    <property type="entry name" value="N6_N4_Mtase"/>
    <property type="match status" value="2"/>
</dbReference>
<sequence length="398" mass="45730">MEIPFVREPRADELSIIPRWGQTASKILTVIKENGTVAKERLAQITGYSSGTINAQLSMLKRARLVRYVGKTDNLDQSSNPTPTASDTVPKLKMRLITWEEYRQYVEKKKFVTIEGVNIEVGKSHRISMYGPPRSYEPETTTVWSFPNRGDWATHAGDYRGNWSPYVPRNLILKYSKLREVVLDQMVGSGTTLVEAKLLGRNAIGVDINYEACILAMDRLNFDYTPLDNQTPVEIKVYHGDAAHLDAINDNSIDLIATHPPYWNIIPYSEERHAADLSNMRTLDAYLEKMREIASESFRVLKPGRYCAILIGDTRRHKHYVPISARVMMVFLKAGFILAEDIIKLQHKMKTTRELWRAQRFETYGFHKVVHEHLYIFRKPTSKAEYSKLKLSTSFDEA</sequence>
<evidence type="ECO:0000313" key="5">
    <source>
        <dbReference type="EMBL" id="HHK69126.1"/>
    </source>
</evidence>